<proteinExistence type="predicted"/>
<keyword evidence="2" id="KW-1185">Reference proteome</keyword>
<comment type="caution">
    <text evidence="1">The sequence shown here is derived from an EMBL/GenBank/DDBJ whole genome shotgun (WGS) entry which is preliminary data.</text>
</comment>
<reference evidence="1" key="1">
    <citation type="submission" date="2019-08" db="EMBL/GenBank/DDBJ databases">
        <authorList>
            <person name="Liu F."/>
        </authorList>
    </citation>
    <scope>NUCLEOTIDE SEQUENCE [LARGE SCALE GENOMIC DNA]</scope>
    <source>
        <strain evidence="1">PA1801</strain>
        <tissue evidence="1">Leaf</tissue>
    </source>
</reference>
<gene>
    <name evidence="1" type="ORF">EPI10_001074</name>
</gene>
<dbReference type="AlphaFoldDB" id="A0A5B6VAC6"/>
<evidence type="ECO:0000313" key="1">
    <source>
        <dbReference type="EMBL" id="KAA3465941.1"/>
    </source>
</evidence>
<name>A0A5B6VAC6_9ROSI</name>
<dbReference type="EMBL" id="SMMG02000007">
    <property type="protein sequence ID" value="KAA3465941.1"/>
    <property type="molecule type" value="Genomic_DNA"/>
</dbReference>
<dbReference type="OrthoDB" id="1931063at2759"/>
<accession>A0A5B6VAC6</accession>
<dbReference type="Proteomes" id="UP000325315">
    <property type="component" value="Unassembled WGS sequence"/>
</dbReference>
<organism evidence="1 2">
    <name type="scientific">Gossypium australe</name>
    <dbReference type="NCBI Taxonomy" id="47621"/>
    <lineage>
        <taxon>Eukaryota</taxon>
        <taxon>Viridiplantae</taxon>
        <taxon>Streptophyta</taxon>
        <taxon>Embryophyta</taxon>
        <taxon>Tracheophyta</taxon>
        <taxon>Spermatophyta</taxon>
        <taxon>Magnoliopsida</taxon>
        <taxon>eudicotyledons</taxon>
        <taxon>Gunneridae</taxon>
        <taxon>Pentapetalae</taxon>
        <taxon>rosids</taxon>
        <taxon>malvids</taxon>
        <taxon>Malvales</taxon>
        <taxon>Malvaceae</taxon>
        <taxon>Malvoideae</taxon>
        <taxon>Gossypium</taxon>
    </lineage>
</organism>
<protein>
    <submittedName>
        <fullName evidence="1">Retrotransposon protein, Ty3-gypsy subclass</fullName>
    </submittedName>
</protein>
<sequence>MNFISKVPLYLKKKDATWVIVDHLTNSYFDSGTSYKKLWVRGYTLVPHFILRRMVNLNVYASALCFRIWRQLKNKYLQLTEFAYNNSFQSKIDFLIGEKISLKISSWKKVLQISRKGKLSLRFIRPYEIIE</sequence>
<evidence type="ECO:0000313" key="2">
    <source>
        <dbReference type="Proteomes" id="UP000325315"/>
    </source>
</evidence>